<evidence type="ECO:0000313" key="2">
    <source>
        <dbReference type="EMBL" id="ABN67798.2"/>
    </source>
</evidence>
<dbReference type="EMBL" id="CP000500">
    <property type="protein sequence ID" value="ABN67798.2"/>
    <property type="molecule type" value="Genomic_DNA"/>
</dbReference>
<organism evidence="2 3">
    <name type="scientific">Scheffersomyces stipitis (strain ATCC 58785 / CBS 6054 / NBRC 10063 / NRRL Y-11545)</name>
    <name type="common">Yeast</name>
    <name type="synonym">Pichia stipitis</name>
    <dbReference type="NCBI Taxonomy" id="322104"/>
    <lineage>
        <taxon>Eukaryota</taxon>
        <taxon>Fungi</taxon>
        <taxon>Dikarya</taxon>
        <taxon>Ascomycota</taxon>
        <taxon>Saccharomycotina</taxon>
        <taxon>Pichiomycetes</taxon>
        <taxon>Debaryomycetaceae</taxon>
        <taxon>Scheffersomyces</taxon>
    </lineage>
</organism>
<evidence type="ECO:0000313" key="3">
    <source>
        <dbReference type="Proteomes" id="UP000002258"/>
    </source>
</evidence>
<dbReference type="KEGG" id="pic:PICST_61741"/>
<dbReference type="Gene3D" id="3.40.220.10">
    <property type="entry name" value="Leucine Aminopeptidase, subunit E, domain 1"/>
    <property type="match status" value="1"/>
</dbReference>
<evidence type="ECO:0000259" key="1">
    <source>
        <dbReference type="Pfam" id="PF14519"/>
    </source>
</evidence>
<dbReference type="GeneID" id="4840029"/>
<keyword evidence="3" id="KW-1185">Reference proteome</keyword>
<feature type="domain" description="Macro-like" evidence="1">
    <location>
        <begin position="60"/>
        <end position="240"/>
    </location>
</feature>
<dbReference type="FunCoup" id="A3LXF2">
    <property type="interactions" value="4"/>
</dbReference>
<dbReference type="RefSeq" id="XP_001385827.2">
    <property type="nucleotide sequence ID" value="XM_001385790.1"/>
</dbReference>
<dbReference type="InterPro" id="IPR028071">
    <property type="entry name" value="Macro-like_dom"/>
</dbReference>
<dbReference type="HOGENOM" id="CLU_058081_0_0_1"/>
<reference evidence="2 3" key="1">
    <citation type="journal article" date="2007" name="Nat. Biotechnol.">
        <title>Genome sequence of the lignocellulose-bioconverting and xylose-fermenting yeast Pichia stipitis.</title>
        <authorList>
            <person name="Jeffries T.W."/>
            <person name="Grigoriev I.V."/>
            <person name="Grimwood J."/>
            <person name="Laplaza J.M."/>
            <person name="Aerts A."/>
            <person name="Salamov A."/>
            <person name="Schmutz J."/>
            <person name="Lindquist E."/>
            <person name="Dehal P."/>
            <person name="Shapiro H."/>
            <person name="Jin Y.S."/>
            <person name="Passoth V."/>
            <person name="Richardson P.M."/>
        </authorList>
    </citation>
    <scope>NUCLEOTIDE SEQUENCE [LARGE SCALE GENOMIC DNA]</scope>
    <source>
        <strain evidence="3">ATCC 58785 / CBS 6054 / NBRC 10063 / NRRL Y-11545</strain>
    </source>
</reference>
<gene>
    <name evidence="2" type="ORF">PICST_61741</name>
</gene>
<protein>
    <recommendedName>
        <fullName evidence="1">Macro-like domain-containing protein</fullName>
    </recommendedName>
</protein>
<dbReference type="InParanoid" id="A3LXF2"/>
<dbReference type="InterPro" id="IPR043472">
    <property type="entry name" value="Macro_dom-like"/>
</dbReference>
<accession>A3LXF2</accession>
<dbReference type="SUPFAM" id="SSF52949">
    <property type="entry name" value="Macro domain-like"/>
    <property type="match status" value="1"/>
</dbReference>
<dbReference type="AlphaFoldDB" id="A3LXF2"/>
<sequence>MNLILLDTNPYLYKYWSVHYSQLSSILKIYGLSPLNDLKLHFKNCSIESLVISKPEQNLGNKSTAIVTPTNSLSYMGGGFDKYLLQSLLLPSTISYKQIEPLIQHYSLNKFNGYLPVNSTNIIELLTVFGDVHDYEQSHAYKNWNITTVIQVPSMIVPEAVGSKTNIFDSIFNVMLATAQQPIGNLIIPGIGTGYGQLDPEEIAKIMIFSIVLFNLNLGTDRFSHLKKSCLILFFFNKDYRKLSNELDLFELHEKVISEYGKTRVTQCGDELMEFEELFKCIRLE</sequence>
<proteinExistence type="predicted"/>
<dbReference type="Pfam" id="PF14519">
    <property type="entry name" value="Macro_2"/>
    <property type="match status" value="1"/>
</dbReference>
<dbReference type="Proteomes" id="UP000002258">
    <property type="component" value="Chromosome 6"/>
</dbReference>
<dbReference type="STRING" id="322104.A3LXF2"/>
<dbReference type="OrthoDB" id="6082470at2759"/>
<dbReference type="eggNOG" id="ENOG502SAAY">
    <property type="taxonomic scope" value="Eukaryota"/>
</dbReference>
<name>A3LXF2_PICST</name>
<dbReference type="OMA" id="YIIHCPT"/>